<name>A0ABU2ZMW6_9ALTE</name>
<reference evidence="8 9" key="1">
    <citation type="submission" date="2023-09" db="EMBL/GenBank/DDBJ databases">
        <authorList>
            <person name="Rey-Velasco X."/>
        </authorList>
    </citation>
    <scope>NUCLEOTIDE SEQUENCE [LARGE SCALE GENOMIC DNA]</scope>
    <source>
        <strain evidence="8 9">P117</strain>
    </source>
</reference>
<comment type="similarity">
    <text evidence="1 3 5">Belongs to the GrpE family.</text>
</comment>
<dbReference type="NCBIfam" id="NF010738">
    <property type="entry name" value="PRK14140.1"/>
    <property type="match status" value="1"/>
</dbReference>
<dbReference type="InterPro" id="IPR000740">
    <property type="entry name" value="GrpE"/>
</dbReference>
<comment type="subcellular location">
    <subcellularLocation>
        <location evidence="3">Cytoplasm</location>
    </subcellularLocation>
</comment>
<dbReference type="NCBIfam" id="NF010737">
    <property type="entry name" value="PRK14139.1"/>
    <property type="match status" value="1"/>
</dbReference>
<feature type="compositionally biased region" description="Polar residues" evidence="7">
    <location>
        <begin position="1"/>
        <end position="41"/>
    </location>
</feature>
<dbReference type="Proteomes" id="UP001253545">
    <property type="component" value="Unassembled WGS sequence"/>
</dbReference>
<evidence type="ECO:0000256" key="4">
    <source>
        <dbReference type="RuleBase" id="RU000639"/>
    </source>
</evidence>
<organism evidence="8 9">
    <name type="scientific">Glaciecola petra</name>
    <dbReference type="NCBI Taxonomy" id="3075602"/>
    <lineage>
        <taxon>Bacteria</taxon>
        <taxon>Pseudomonadati</taxon>
        <taxon>Pseudomonadota</taxon>
        <taxon>Gammaproteobacteria</taxon>
        <taxon>Alteromonadales</taxon>
        <taxon>Alteromonadaceae</taxon>
        <taxon>Glaciecola</taxon>
    </lineage>
</organism>
<proteinExistence type="inferred from homology"/>
<evidence type="ECO:0000313" key="8">
    <source>
        <dbReference type="EMBL" id="MDT0593973.1"/>
    </source>
</evidence>
<keyword evidence="9" id="KW-1185">Reference proteome</keyword>
<dbReference type="InterPro" id="IPR009012">
    <property type="entry name" value="GrpE_head"/>
</dbReference>
<dbReference type="EMBL" id="JAVRHX010000001">
    <property type="protein sequence ID" value="MDT0593973.1"/>
    <property type="molecule type" value="Genomic_DNA"/>
</dbReference>
<dbReference type="PRINTS" id="PR00773">
    <property type="entry name" value="GRPEPROTEIN"/>
</dbReference>
<evidence type="ECO:0000256" key="3">
    <source>
        <dbReference type="HAMAP-Rule" id="MF_01151"/>
    </source>
</evidence>
<dbReference type="PROSITE" id="PS01071">
    <property type="entry name" value="GRPE"/>
    <property type="match status" value="1"/>
</dbReference>
<sequence length="231" mass="25718">MNTENAGNRDGQNIQAESSENSATNENDSNQEYVTSENSDSQVKEDASENIDATQNYDEQEIDWKAYADELETKLSAAEAKVDEQKDSVLRAIAEGENARRRAEQEIDKARKFALEKFAKELLNVVDNLERATLAADAENEAIKPLLEGIELTQKSFITTFENAGLKIIDPQGESFNPEQHQAMSMQETDEVPPNTVIAVMQKGYLLNERLLRPAMVMVSRGSTNTVDTKA</sequence>
<dbReference type="NCBIfam" id="NF010748">
    <property type="entry name" value="PRK14150.1"/>
    <property type="match status" value="1"/>
</dbReference>
<protein>
    <recommendedName>
        <fullName evidence="3 4">Protein GrpE</fullName>
    </recommendedName>
    <alternativeName>
        <fullName evidence="3">HSP-70 cofactor</fullName>
    </alternativeName>
</protein>
<dbReference type="Pfam" id="PF01025">
    <property type="entry name" value="GrpE"/>
    <property type="match status" value="1"/>
</dbReference>
<feature type="region of interest" description="Disordered" evidence="7">
    <location>
        <begin position="1"/>
        <end position="61"/>
    </location>
</feature>
<dbReference type="PANTHER" id="PTHR21237:SF23">
    <property type="entry name" value="GRPE PROTEIN HOMOLOG, MITOCHONDRIAL"/>
    <property type="match status" value="1"/>
</dbReference>
<dbReference type="PANTHER" id="PTHR21237">
    <property type="entry name" value="GRPE PROTEIN"/>
    <property type="match status" value="1"/>
</dbReference>
<comment type="function">
    <text evidence="3 4">Participates actively in the response to hyperosmotic and heat shock by preventing the aggregation of stress-denatured proteins, in association with DnaK and GrpE. It is the nucleotide exchange factor for DnaK and may function as a thermosensor. Unfolded proteins bind initially to DnaJ; upon interaction with the DnaJ-bound protein, DnaK hydrolyzes its bound ATP, resulting in the formation of a stable complex. GrpE releases ADP from DnaK; ATP binding to DnaK triggers the release of the substrate protein, thus completing the reaction cycle. Several rounds of ATP-dependent interactions between DnaJ, DnaK and GrpE are required for fully efficient folding.</text>
</comment>
<evidence type="ECO:0000256" key="7">
    <source>
        <dbReference type="SAM" id="MobiDB-lite"/>
    </source>
</evidence>
<dbReference type="RefSeq" id="WP_311367466.1">
    <property type="nucleotide sequence ID" value="NZ_JAVRHX010000001.1"/>
</dbReference>
<accession>A0ABU2ZMW6</accession>
<dbReference type="HAMAP" id="MF_01151">
    <property type="entry name" value="GrpE"/>
    <property type="match status" value="1"/>
</dbReference>
<dbReference type="SUPFAM" id="SSF51064">
    <property type="entry name" value="Head domain of nucleotide exchange factor GrpE"/>
    <property type="match status" value="1"/>
</dbReference>
<keyword evidence="6" id="KW-0175">Coiled coil</keyword>
<evidence type="ECO:0000256" key="2">
    <source>
        <dbReference type="ARBA" id="ARBA00023186"/>
    </source>
</evidence>
<dbReference type="Gene3D" id="3.90.20.20">
    <property type="match status" value="1"/>
</dbReference>
<keyword evidence="3 4" id="KW-0346">Stress response</keyword>
<evidence type="ECO:0000256" key="1">
    <source>
        <dbReference type="ARBA" id="ARBA00009054"/>
    </source>
</evidence>
<gene>
    <name evidence="3 8" type="primary">grpE</name>
    <name evidence="8" type="ORF">RM552_03845</name>
</gene>
<evidence type="ECO:0000256" key="6">
    <source>
        <dbReference type="SAM" id="Coils"/>
    </source>
</evidence>
<evidence type="ECO:0000313" key="9">
    <source>
        <dbReference type="Proteomes" id="UP001253545"/>
    </source>
</evidence>
<comment type="caution">
    <text evidence="8">The sequence shown here is derived from an EMBL/GenBank/DDBJ whole genome shotgun (WGS) entry which is preliminary data.</text>
</comment>
<keyword evidence="2 3" id="KW-0143">Chaperone</keyword>
<evidence type="ECO:0000256" key="5">
    <source>
        <dbReference type="RuleBase" id="RU004478"/>
    </source>
</evidence>
<dbReference type="CDD" id="cd00446">
    <property type="entry name" value="GrpE"/>
    <property type="match status" value="1"/>
</dbReference>
<dbReference type="InterPro" id="IPR013805">
    <property type="entry name" value="GrpE_CC"/>
</dbReference>
<feature type="coiled-coil region" evidence="6">
    <location>
        <begin position="68"/>
        <end position="113"/>
    </location>
</feature>
<dbReference type="SUPFAM" id="SSF58014">
    <property type="entry name" value="Coiled-coil domain of nucleotide exchange factor GrpE"/>
    <property type="match status" value="1"/>
</dbReference>
<keyword evidence="3" id="KW-0963">Cytoplasm</keyword>
<dbReference type="Gene3D" id="2.30.22.10">
    <property type="entry name" value="Head domain of nucleotide exchange factor GrpE"/>
    <property type="match status" value="1"/>
</dbReference>
<comment type="subunit">
    <text evidence="3">Homodimer.</text>
</comment>